<evidence type="ECO:0000313" key="2">
    <source>
        <dbReference type="Proteomes" id="UP000294530"/>
    </source>
</evidence>
<dbReference type="GeneID" id="94348809"/>
<sequence>MLTGQEKHVQLGDLVSKVILCEERREAGQQGQHAACHPRLSSQMQLLILQLVDAVDGVPSQGTMHVHATQF</sequence>
<dbReference type="Proteomes" id="UP000294530">
    <property type="component" value="Unassembled WGS sequence"/>
</dbReference>
<organism evidence="1 2">
    <name type="scientific">Bremia lactucae</name>
    <name type="common">Lettuce downy mildew</name>
    <dbReference type="NCBI Taxonomy" id="4779"/>
    <lineage>
        <taxon>Eukaryota</taxon>
        <taxon>Sar</taxon>
        <taxon>Stramenopiles</taxon>
        <taxon>Oomycota</taxon>
        <taxon>Peronosporomycetes</taxon>
        <taxon>Peronosporales</taxon>
        <taxon>Peronosporaceae</taxon>
        <taxon>Bremia</taxon>
    </lineage>
</organism>
<evidence type="ECO:0000313" key="1">
    <source>
        <dbReference type="EMBL" id="TDH69256.1"/>
    </source>
</evidence>
<dbReference type="EMBL" id="SHOA02000016">
    <property type="protein sequence ID" value="TDH69256.1"/>
    <property type="molecule type" value="Genomic_DNA"/>
</dbReference>
<dbReference type="KEGG" id="blac:94348809"/>
<dbReference type="AlphaFoldDB" id="A0A976IEV4"/>
<name>A0A976IEV4_BRELC</name>
<keyword evidence="2" id="KW-1185">Reference proteome</keyword>
<proteinExistence type="predicted"/>
<gene>
    <name evidence="1" type="ORF">CCR75_005053</name>
</gene>
<dbReference type="RefSeq" id="XP_067818755.1">
    <property type="nucleotide sequence ID" value="XM_067963138.1"/>
</dbReference>
<comment type="caution">
    <text evidence="1">The sequence shown here is derived from an EMBL/GenBank/DDBJ whole genome shotgun (WGS) entry which is preliminary data.</text>
</comment>
<accession>A0A976IEV4</accession>
<protein>
    <submittedName>
        <fullName evidence="1">Uncharacterized protein</fullName>
    </submittedName>
</protein>
<reference evidence="1 2" key="1">
    <citation type="journal article" date="2021" name="Genome Biol.">
        <title>AFLAP: assembly-free linkage analysis pipeline using k-mers from genome sequencing data.</title>
        <authorList>
            <person name="Fletcher K."/>
            <person name="Zhang L."/>
            <person name="Gil J."/>
            <person name="Han R."/>
            <person name="Cavanaugh K."/>
            <person name="Michelmore R."/>
        </authorList>
    </citation>
    <scope>NUCLEOTIDE SEQUENCE [LARGE SCALE GENOMIC DNA]</scope>
    <source>
        <strain evidence="1 2">SF5</strain>
    </source>
</reference>